<feature type="domain" description="Mga helix-turn-helix" evidence="1">
    <location>
        <begin position="80"/>
        <end position="158"/>
    </location>
</feature>
<protein>
    <recommendedName>
        <fullName evidence="1">Mga helix-turn-helix domain-containing protein</fullName>
    </recommendedName>
</protein>
<evidence type="ECO:0000259" key="1">
    <source>
        <dbReference type="Pfam" id="PF05043"/>
    </source>
</evidence>
<dbReference type="Pfam" id="PF05043">
    <property type="entry name" value="Mga"/>
    <property type="match status" value="1"/>
</dbReference>
<accession>A0ABQ5JLQ4</accession>
<name>A0ABQ5JLQ4_9LACO</name>
<evidence type="ECO:0000313" key="2">
    <source>
        <dbReference type="EMBL" id="GKT05379.1"/>
    </source>
</evidence>
<proteinExistence type="predicted"/>
<dbReference type="InterPro" id="IPR007737">
    <property type="entry name" value="Mga_HTH"/>
</dbReference>
<organism evidence="2 3">
    <name type="scientific">Furfurilactobacillus curtus</name>
    <dbReference type="NCBI Taxonomy" id="1746200"/>
    <lineage>
        <taxon>Bacteria</taxon>
        <taxon>Bacillati</taxon>
        <taxon>Bacillota</taxon>
        <taxon>Bacilli</taxon>
        <taxon>Lactobacillales</taxon>
        <taxon>Lactobacillaceae</taxon>
        <taxon>Furfurilactobacillus</taxon>
    </lineage>
</organism>
<evidence type="ECO:0000313" key="3">
    <source>
        <dbReference type="Proteomes" id="UP001628078"/>
    </source>
</evidence>
<gene>
    <name evidence="2" type="ORF">JCM31185_06680</name>
</gene>
<sequence>MQFTELLSKQDQKMMTLLKAIVLKGITDKRVLSETMRCSSQTINRLIVQINHTFGDQGWSLEQSVHHVFLKNKADIVNLNKSLAFLMRRSTKFIVLNAMFHCEQTKTNVYTRLFLSKTEYYRQVQQLNKTLSSLGLVIHQKNLIGPLSQQVFLFYELYDLLLTASDNVTEIAVTNDERQWAVACLALVNEPATKIKTGRLGLFLKVLKRFDRDHYEKHRPIPWLSPMNQLMSQLQIAGNLHTADQPIEATEILTVFIISRLVSVDNPVLDQWQAFCERHIKKITQNVNQTMRTLFYRKSGPAEVSKAVLQIITFYYYVPGGIEAYVTDVYQRYPRKLLEETFQAIEQALTTYVLPKSSLSRPSTKIIISLYTDLFLYKLANLNVEITIGIFVKKYSATLVLSYVLDLIHLFTQLGAQVKLLQDWSDGAACDLVVTDKQIVDQENLSTELVEFKGHVTDLDEVPEIVNDIFIDKYLTKLFKM</sequence>
<comment type="caution">
    <text evidence="2">The sequence shown here is derived from an EMBL/GenBank/DDBJ whole genome shotgun (WGS) entry which is preliminary data.</text>
</comment>
<reference evidence="2 3" key="1">
    <citation type="submission" date="2022-03" db="EMBL/GenBank/DDBJ databases">
        <title>Draft genome sequence of Furfurilactobacillus curtus JCM 31185.</title>
        <authorList>
            <person name="Suzuki S."/>
            <person name="Endo A."/>
            <person name="Kajikawa A."/>
        </authorList>
    </citation>
    <scope>NUCLEOTIDE SEQUENCE [LARGE SCALE GENOMIC DNA]</scope>
    <source>
        <strain evidence="2 3">JCM 31185</strain>
    </source>
</reference>
<dbReference type="Proteomes" id="UP001628078">
    <property type="component" value="Unassembled WGS sequence"/>
</dbReference>
<keyword evidence="3" id="KW-1185">Reference proteome</keyword>
<dbReference type="EMBL" id="BQXO01000002">
    <property type="protein sequence ID" value="GKT05379.1"/>
    <property type="molecule type" value="Genomic_DNA"/>
</dbReference>
<dbReference type="RefSeq" id="WP_407882640.1">
    <property type="nucleotide sequence ID" value="NZ_BQXO01000002.1"/>
</dbReference>